<dbReference type="PANTHER" id="PTHR43479:SF11">
    <property type="entry name" value="ACREF_ENVCD OPERON REPRESSOR-RELATED"/>
    <property type="match status" value="1"/>
</dbReference>
<evidence type="ECO:0000313" key="6">
    <source>
        <dbReference type="Proteomes" id="UP000035009"/>
    </source>
</evidence>
<dbReference type="Gene3D" id="1.10.357.10">
    <property type="entry name" value="Tetracycline Repressor, domain 2"/>
    <property type="match status" value="1"/>
</dbReference>
<organism evidence="5 6">
    <name type="scientific">Gordonia malaquae NBRC 108250</name>
    <dbReference type="NCBI Taxonomy" id="1223542"/>
    <lineage>
        <taxon>Bacteria</taxon>
        <taxon>Bacillati</taxon>
        <taxon>Actinomycetota</taxon>
        <taxon>Actinomycetes</taxon>
        <taxon>Mycobacteriales</taxon>
        <taxon>Gordoniaceae</taxon>
        <taxon>Gordonia</taxon>
    </lineage>
</organism>
<feature type="region of interest" description="Disordered" evidence="3">
    <location>
        <begin position="1"/>
        <end position="20"/>
    </location>
</feature>
<dbReference type="GO" id="GO:0003677">
    <property type="term" value="F:DNA binding"/>
    <property type="evidence" value="ECO:0007669"/>
    <property type="project" value="UniProtKB-UniRule"/>
</dbReference>
<dbReference type="PANTHER" id="PTHR43479">
    <property type="entry name" value="ACREF/ENVCD OPERON REPRESSOR-RELATED"/>
    <property type="match status" value="1"/>
</dbReference>
<dbReference type="EMBL" id="BAOP01000008">
    <property type="protein sequence ID" value="GAC79267.1"/>
    <property type="molecule type" value="Genomic_DNA"/>
</dbReference>
<evidence type="ECO:0000259" key="4">
    <source>
        <dbReference type="PROSITE" id="PS50977"/>
    </source>
</evidence>
<name>M3UUX4_GORML</name>
<proteinExistence type="predicted"/>
<dbReference type="eggNOG" id="COG1309">
    <property type="taxonomic scope" value="Bacteria"/>
</dbReference>
<evidence type="ECO:0000313" key="5">
    <source>
        <dbReference type="EMBL" id="GAC79267.1"/>
    </source>
</evidence>
<dbReference type="Gene3D" id="1.10.10.60">
    <property type="entry name" value="Homeodomain-like"/>
    <property type="match status" value="1"/>
</dbReference>
<dbReference type="Proteomes" id="UP000035009">
    <property type="component" value="Unassembled WGS sequence"/>
</dbReference>
<evidence type="ECO:0000256" key="1">
    <source>
        <dbReference type="ARBA" id="ARBA00023125"/>
    </source>
</evidence>
<feature type="domain" description="HTH tetR-type" evidence="4">
    <location>
        <begin position="24"/>
        <end position="84"/>
    </location>
</feature>
<accession>M3UUX4</accession>
<evidence type="ECO:0000256" key="2">
    <source>
        <dbReference type="PROSITE-ProRule" id="PRU00335"/>
    </source>
</evidence>
<dbReference type="InterPro" id="IPR009057">
    <property type="entry name" value="Homeodomain-like_sf"/>
</dbReference>
<dbReference type="STRING" id="410332.SAMN04488550_4373"/>
<dbReference type="InterPro" id="IPR036271">
    <property type="entry name" value="Tet_transcr_reg_TetR-rel_C_sf"/>
</dbReference>
<keyword evidence="1 2" id="KW-0238">DNA-binding</keyword>
<comment type="caution">
    <text evidence="5">The sequence shown here is derived from an EMBL/GenBank/DDBJ whole genome shotgun (WGS) entry which is preliminary data.</text>
</comment>
<dbReference type="RefSeq" id="WP_008377582.1">
    <property type="nucleotide sequence ID" value="NZ_BAOP01000008.1"/>
</dbReference>
<dbReference type="SUPFAM" id="SSF48498">
    <property type="entry name" value="Tetracyclin repressor-like, C-terminal domain"/>
    <property type="match status" value="1"/>
</dbReference>
<reference evidence="5 6" key="1">
    <citation type="submission" date="2013-02" db="EMBL/GenBank/DDBJ databases">
        <title>Whole genome shotgun sequence of Gordonia malaquae NBRC 108250.</title>
        <authorList>
            <person name="Yoshida I."/>
            <person name="Hosoyama A."/>
            <person name="Tsuchikane K."/>
            <person name="Ando Y."/>
            <person name="Baba S."/>
            <person name="Ohji S."/>
            <person name="Hamada M."/>
            <person name="Tamura T."/>
            <person name="Yamazoe A."/>
            <person name="Yamazaki S."/>
            <person name="Fujita N."/>
        </authorList>
    </citation>
    <scope>NUCLEOTIDE SEQUENCE [LARGE SCALE GENOMIC DNA]</scope>
    <source>
        <strain evidence="5 6">NBRC 108250</strain>
    </source>
</reference>
<feature type="DNA-binding region" description="H-T-H motif" evidence="2">
    <location>
        <begin position="47"/>
        <end position="66"/>
    </location>
</feature>
<dbReference type="InterPro" id="IPR050624">
    <property type="entry name" value="HTH-type_Tx_Regulator"/>
</dbReference>
<dbReference type="SUPFAM" id="SSF46689">
    <property type="entry name" value="Homeodomain-like"/>
    <property type="match status" value="1"/>
</dbReference>
<protein>
    <submittedName>
        <fullName evidence="5">Putative TetR family transcriptional regulator</fullName>
    </submittedName>
</protein>
<gene>
    <name evidence="5" type="ORF">GM1_008_00290</name>
</gene>
<dbReference type="AlphaFoldDB" id="M3UUX4"/>
<dbReference type="PROSITE" id="PS50977">
    <property type="entry name" value="HTH_TETR_2"/>
    <property type="match status" value="1"/>
</dbReference>
<dbReference type="InterPro" id="IPR001647">
    <property type="entry name" value="HTH_TetR"/>
</dbReference>
<dbReference type="Pfam" id="PF00440">
    <property type="entry name" value="TetR_N"/>
    <property type="match status" value="1"/>
</dbReference>
<evidence type="ECO:0000256" key="3">
    <source>
        <dbReference type="SAM" id="MobiDB-lite"/>
    </source>
</evidence>
<keyword evidence="6" id="KW-1185">Reference proteome</keyword>
<sequence>MTSDDPTRPSARSYRGQSLADRRADRQARFKAAGLELFGTLGFARVTISALCAEAGLSRRQFYEEYSGSEELLTEIYQGIQTTALERVSNAIADSDHTDVYGVAQNAMRAYLDAVAGDSRIVRCAFIEIGGISEAMESHRILSRDQWARYMGTMIASLPGTTSKPIDYSATAFIGSMTAVVHRWATADPQPDREMVVDLLADLLIRIAVDPD</sequence>